<reference evidence="2 3" key="1">
    <citation type="submission" date="2018-08" db="EMBL/GenBank/DDBJ databases">
        <title>Meiothermus granaticius genome AF-68 sequencing project.</title>
        <authorList>
            <person name="Da Costa M.S."/>
            <person name="Albuquerque L."/>
            <person name="Raposo P."/>
            <person name="Froufe H.J.C."/>
            <person name="Barroso C.S."/>
            <person name="Egas C."/>
        </authorList>
    </citation>
    <scope>NUCLEOTIDE SEQUENCE [LARGE SCALE GENOMIC DNA]</scope>
    <source>
        <strain evidence="2 3">AF-68</strain>
    </source>
</reference>
<protein>
    <submittedName>
        <fullName evidence="2">Putative metal-dependent hydrolase YfiT</fullName>
        <ecNumber evidence="2">3.-.-.-</ecNumber>
    </submittedName>
</protein>
<feature type="domain" description="DinB-like" evidence="1">
    <location>
        <begin position="22"/>
        <end position="153"/>
    </location>
</feature>
<dbReference type="InterPro" id="IPR024775">
    <property type="entry name" value="DinB-like"/>
</dbReference>
<dbReference type="OrthoDB" id="9793216at2"/>
<dbReference type="InterPro" id="IPR034660">
    <property type="entry name" value="DinB/YfiT-like"/>
</dbReference>
<dbReference type="RefSeq" id="WP_119356701.1">
    <property type="nucleotide sequence ID" value="NZ_BJXM01000006.1"/>
</dbReference>
<sequence length="162" mass="18421">MNPYVSRILERLGPRDPLAVLQETPRRLEALAPALYARAEQSYSPGKWTARQILCHLADTELGLGFRLRQIAAGVETVQAFDQEAWAQRYSGLSLELALRSFLALRSWNLAWLQGLDRAVWGRSYHHPERGLESFELAVRLWAGHDLNHLEQLEQITAHPSA</sequence>
<keyword evidence="2" id="KW-0378">Hydrolase</keyword>
<dbReference type="Gene3D" id="1.20.120.450">
    <property type="entry name" value="dinb family like domain"/>
    <property type="match status" value="1"/>
</dbReference>
<name>A0A399FD08_9DEIN</name>
<gene>
    <name evidence="2" type="primary">yfiT</name>
    <name evidence="2" type="ORF">Mgrana_01197</name>
</gene>
<dbReference type="GO" id="GO:0016787">
    <property type="term" value="F:hydrolase activity"/>
    <property type="evidence" value="ECO:0007669"/>
    <property type="project" value="UniProtKB-KW"/>
</dbReference>
<evidence type="ECO:0000259" key="1">
    <source>
        <dbReference type="Pfam" id="PF12867"/>
    </source>
</evidence>
<organism evidence="2 3">
    <name type="scientific">Meiothermus granaticius NBRC 107808</name>
    <dbReference type="NCBI Taxonomy" id="1227551"/>
    <lineage>
        <taxon>Bacteria</taxon>
        <taxon>Thermotogati</taxon>
        <taxon>Deinococcota</taxon>
        <taxon>Deinococci</taxon>
        <taxon>Thermales</taxon>
        <taxon>Thermaceae</taxon>
        <taxon>Meiothermus</taxon>
    </lineage>
</organism>
<evidence type="ECO:0000313" key="2">
    <source>
        <dbReference type="EMBL" id="RIH92922.1"/>
    </source>
</evidence>
<dbReference type="Proteomes" id="UP000266178">
    <property type="component" value="Unassembled WGS sequence"/>
</dbReference>
<dbReference type="EMBL" id="QWLB01000012">
    <property type="protein sequence ID" value="RIH92922.1"/>
    <property type="molecule type" value="Genomic_DNA"/>
</dbReference>
<proteinExistence type="predicted"/>
<evidence type="ECO:0000313" key="3">
    <source>
        <dbReference type="Proteomes" id="UP000266178"/>
    </source>
</evidence>
<comment type="caution">
    <text evidence="2">The sequence shown here is derived from an EMBL/GenBank/DDBJ whole genome shotgun (WGS) entry which is preliminary data.</text>
</comment>
<accession>A0A399FD08</accession>
<dbReference type="SUPFAM" id="SSF109854">
    <property type="entry name" value="DinB/YfiT-like putative metalloenzymes"/>
    <property type="match status" value="1"/>
</dbReference>
<keyword evidence="3" id="KW-1185">Reference proteome</keyword>
<dbReference type="EC" id="3.-.-.-" evidence="2"/>
<dbReference type="Pfam" id="PF12867">
    <property type="entry name" value="DinB_2"/>
    <property type="match status" value="1"/>
</dbReference>
<dbReference type="AlphaFoldDB" id="A0A399FD08"/>